<evidence type="ECO:0000313" key="2">
    <source>
        <dbReference type="EMBL" id="KAA8632282.1"/>
    </source>
</evidence>
<gene>
    <name evidence="2" type="ORF">SMACR_12111</name>
</gene>
<comment type="caution">
    <text evidence="2">The sequence shown here is derived from an EMBL/GenBank/DDBJ whole genome shotgun (WGS) entry which is preliminary data.</text>
</comment>
<dbReference type="AlphaFoldDB" id="A0A8S8ZVI6"/>
<accession>A0A8S8ZVI6</accession>
<proteinExistence type="predicted"/>
<organism evidence="2 3">
    <name type="scientific">Sordaria macrospora</name>
    <dbReference type="NCBI Taxonomy" id="5147"/>
    <lineage>
        <taxon>Eukaryota</taxon>
        <taxon>Fungi</taxon>
        <taxon>Dikarya</taxon>
        <taxon>Ascomycota</taxon>
        <taxon>Pezizomycotina</taxon>
        <taxon>Sordariomycetes</taxon>
        <taxon>Sordariomycetidae</taxon>
        <taxon>Sordariales</taxon>
        <taxon>Sordariaceae</taxon>
        <taxon>Sordaria</taxon>
    </lineage>
</organism>
<feature type="region of interest" description="Disordered" evidence="1">
    <location>
        <begin position="636"/>
        <end position="655"/>
    </location>
</feature>
<reference evidence="2 3" key="1">
    <citation type="submission" date="2017-07" db="EMBL/GenBank/DDBJ databases">
        <title>Genome sequence of the Sordaria macrospora wild type strain R19027.</title>
        <authorList>
            <person name="Nowrousian M."/>
            <person name="Teichert I."/>
            <person name="Kueck U."/>
        </authorList>
    </citation>
    <scope>NUCLEOTIDE SEQUENCE [LARGE SCALE GENOMIC DNA]</scope>
    <source>
        <strain evidence="2 3">R19027</strain>
        <tissue evidence="2">Mycelium</tissue>
    </source>
</reference>
<dbReference type="EMBL" id="NMPR01000058">
    <property type="protein sequence ID" value="KAA8632282.1"/>
    <property type="molecule type" value="Genomic_DNA"/>
</dbReference>
<dbReference type="VEuPathDB" id="FungiDB:SMAC_12111"/>
<sequence length="655" mass="76179">METAADSLRWQLRLTTPKITSLVQNVHHEISCLDSFSEIRQRFTHTVFVRVSELDRYLIEAVLLTPSPIIDLSKDNEREIDEISRLLFLRWSWADAVLRHVLAHLLGFVDHDHPGAVYADAGYCDDLAKKLSVRHGGSFPGDTHEERVDKLIRDELNEHFFRRMTGDPWGFGRELADIAVAPHPDDVSLWRLMARQVADRYPPCLRWPGVHFAAAKAGFYADGQRDLFEYPFYQEWWNDALSTVSTETSQTCSEESSPESPKNGRTELERDLRAVFDASDVWDVLSLCRMWLCEEALWGVDQEPGTERDFVRLESLGMFNKHWIRKTQKVAAPATNVWDSHNEYLQRRHTKGSLEESTSVPSFERKYAHEEQINEWGQLNWSPDEYHSGYGEVRAFFGLPCLPSRPVPPWPTTVHQHDDLLTLYLALSWYAPIPEPREWFFFASYGNYNLWNITDRNIVSGLLEDAELDPQSQSWDLVCMPESKRDQKYRVSNITHILHTIYLADDRQGYCYRRQCKPRGLFYPCDCQRASQDGQFSEGVFRQAKRINLIYDRLQPEHYTRSHWGGNLVFNRRKLEDTELCQNLDKAWTDWNDCILIQGFGYDDELDLIDPDTIYVLETLPGIKFRQLKATERLGRHNEGLETVDRPSPNAPTSV</sequence>
<feature type="compositionally biased region" description="Basic and acidic residues" evidence="1">
    <location>
        <begin position="636"/>
        <end position="645"/>
    </location>
</feature>
<evidence type="ECO:0000256" key="1">
    <source>
        <dbReference type="SAM" id="MobiDB-lite"/>
    </source>
</evidence>
<evidence type="ECO:0000313" key="3">
    <source>
        <dbReference type="Proteomes" id="UP000433876"/>
    </source>
</evidence>
<protein>
    <submittedName>
        <fullName evidence="2">Uncharacterized protein</fullName>
    </submittedName>
</protein>
<name>A0A8S8ZVI6_SORMA</name>
<dbReference type="Proteomes" id="UP000433876">
    <property type="component" value="Unassembled WGS sequence"/>
</dbReference>